<sequence>MFMSLFERLKADAGPQWSDYTRHAFVQQLGAGTLPLSCFKHYLVQDYLFLIQFARAYALGVYKSPSVADMRQSLDGVKAILDDELDLHVEMCRSWGMERDMIEQAPEDTPTMAYTRFVLDAGMAGDLLDLQAALAPCVIGYAEIGARLAEEGCDTDGNPYARWIREYASEGYQELAKGFIAWLDGTAGQTLTEHRYPRVLSIFEKACRLESDFWQMGLNAKD</sequence>
<dbReference type="Gene3D" id="1.20.910.10">
    <property type="entry name" value="Heme oxygenase-like"/>
    <property type="match status" value="1"/>
</dbReference>
<evidence type="ECO:0000259" key="2">
    <source>
        <dbReference type="Pfam" id="PF03070"/>
    </source>
</evidence>
<accession>A0ABM6I8I5</accession>
<comment type="catalytic activity">
    <reaction evidence="1">
        <text>4-amino-5-aminomethyl-2-methylpyrimidine + H2O = 4-amino-5-hydroxymethyl-2-methylpyrimidine + NH4(+)</text>
        <dbReference type="Rhea" id="RHEA:31799"/>
        <dbReference type="ChEBI" id="CHEBI:15377"/>
        <dbReference type="ChEBI" id="CHEBI:16892"/>
        <dbReference type="ChEBI" id="CHEBI:28938"/>
        <dbReference type="ChEBI" id="CHEBI:63416"/>
        <dbReference type="EC" id="3.5.99.2"/>
    </reaction>
</comment>
<feature type="domain" description="Thiaminase-2/PQQC" evidence="2">
    <location>
        <begin position="15"/>
        <end position="219"/>
    </location>
</feature>
<dbReference type="InterPro" id="IPR050967">
    <property type="entry name" value="Thiamine_Salvage_TenA"/>
</dbReference>
<dbReference type="Pfam" id="PF03070">
    <property type="entry name" value="TENA_THI-4"/>
    <property type="match status" value="1"/>
</dbReference>
<keyword evidence="1" id="KW-0784">Thiamine biosynthesis</keyword>
<dbReference type="Proteomes" id="UP000188174">
    <property type="component" value="Chromosome"/>
</dbReference>
<dbReference type="SUPFAM" id="SSF48613">
    <property type="entry name" value="Heme oxygenase-like"/>
    <property type="match status" value="1"/>
</dbReference>
<protein>
    <recommendedName>
        <fullName evidence="1">Aminopyrimidine aminohydrolase</fullName>
        <ecNumber evidence="1">3.5.99.2</ecNumber>
    </recommendedName>
</protein>
<comment type="similarity">
    <text evidence="1">Belongs to the TenA family.</text>
</comment>
<comment type="function">
    <text evidence="1">Catalyzes an amino-pyrimidine hydrolysis reaction at the C5' of the pyrimidine moiety of thiamine compounds, a reaction that is part of a thiamine salvage pathway.</text>
</comment>
<gene>
    <name evidence="3" type="ORF">B0E33_27075</name>
</gene>
<dbReference type="InterPro" id="IPR004305">
    <property type="entry name" value="Thiaminase-2/PQQC"/>
</dbReference>
<dbReference type="InterPro" id="IPR016084">
    <property type="entry name" value="Haem_Oase-like_multi-hlx"/>
</dbReference>
<evidence type="ECO:0000256" key="1">
    <source>
        <dbReference type="RuleBase" id="RU363093"/>
    </source>
</evidence>
<evidence type="ECO:0000313" key="3">
    <source>
        <dbReference type="EMBL" id="AQQ06787.1"/>
    </source>
</evidence>
<keyword evidence="1" id="KW-0378">Hydrolase</keyword>
<evidence type="ECO:0000313" key="4">
    <source>
        <dbReference type="Proteomes" id="UP000188174"/>
    </source>
</evidence>
<keyword evidence="4" id="KW-1185">Reference proteome</keyword>
<name>A0ABM6I8I5_9HYPH</name>
<comment type="catalytic activity">
    <reaction evidence="1">
        <text>thiamine + H2O = 5-(2-hydroxyethyl)-4-methylthiazole + 4-amino-5-hydroxymethyl-2-methylpyrimidine + H(+)</text>
        <dbReference type="Rhea" id="RHEA:17509"/>
        <dbReference type="ChEBI" id="CHEBI:15377"/>
        <dbReference type="ChEBI" id="CHEBI:15378"/>
        <dbReference type="ChEBI" id="CHEBI:16892"/>
        <dbReference type="ChEBI" id="CHEBI:17957"/>
        <dbReference type="ChEBI" id="CHEBI:18385"/>
        <dbReference type="EC" id="3.5.99.2"/>
    </reaction>
</comment>
<dbReference type="EC" id="3.5.99.2" evidence="1"/>
<dbReference type="NCBIfam" id="TIGR04306">
    <property type="entry name" value="salvage_TenA"/>
    <property type="match status" value="1"/>
</dbReference>
<dbReference type="PANTHER" id="PTHR43198:SF2">
    <property type="entry name" value="SI:CH1073-67J19.1-RELATED"/>
    <property type="match status" value="1"/>
</dbReference>
<dbReference type="CDD" id="cd19367">
    <property type="entry name" value="TenA_C_ScTHI20-like"/>
    <property type="match status" value="1"/>
</dbReference>
<dbReference type="PANTHER" id="PTHR43198">
    <property type="entry name" value="BIFUNCTIONAL TH2 PROTEIN"/>
    <property type="match status" value="1"/>
</dbReference>
<dbReference type="InterPro" id="IPR027574">
    <property type="entry name" value="Thiaminase_II"/>
</dbReference>
<comment type="pathway">
    <text evidence="1">Cofactor biosynthesis; thiamine diphosphate biosynthesis.</text>
</comment>
<proteinExistence type="inferred from homology"/>
<organism evidence="3 4">
    <name type="scientific">Roseibium algicola</name>
    <dbReference type="NCBI Taxonomy" id="2857014"/>
    <lineage>
        <taxon>Bacteria</taxon>
        <taxon>Pseudomonadati</taxon>
        <taxon>Pseudomonadota</taxon>
        <taxon>Alphaproteobacteria</taxon>
        <taxon>Hyphomicrobiales</taxon>
        <taxon>Stappiaceae</taxon>
        <taxon>Roseibium</taxon>
    </lineage>
</organism>
<reference evidence="3 4" key="1">
    <citation type="submission" date="2017-02" db="EMBL/GenBank/DDBJ databases">
        <authorList>
            <person name="Jeong S."/>
        </authorList>
    </citation>
    <scope>NUCLEOTIDE SEQUENCE [LARGE SCALE GENOMIC DNA]</scope>
    <source>
        <strain evidence="3 4">RMAR6-6</strain>
    </source>
</reference>
<dbReference type="EMBL" id="CP019630">
    <property type="protein sequence ID" value="AQQ06787.1"/>
    <property type="molecule type" value="Genomic_DNA"/>
</dbReference>